<keyword evidence="2" id="KW-1185">Reference proteome</keyword>
<protein>
    <submittedName>
        <fullName evidence="1">Uncharacterized protein</fullName>
    </submittedName>
</protein>
<name>A0A8S1EGV3_9PELO</name>
<dbReference type="AlphaFoldDB" id="A0A8S1EGV3"/>
<evidence type="ECO:0000313" key="1">
    <source>
        <dbReference type="EMBL" id="CAB3399201.1"/>
    </source>
</evidence>
<reference evidence="1 2" key="1">
    <citation type="submission" date="2020-04" db="EMBL/GenBank/DDBJ databases">
        <authorList>
            <person name="Laetsch R D."/>
            <person name="Stevens L."/>
            <person name="Kumar S."/>
            <person name="Blaxter L. M."/>
        </authorList>
    </citation>
    <scope>NUCLEOTIDE SEQUENCE [LARGE SCALE GENOMIC DNA]</scope>
</reference>
<proteinExistence type="predicted"/>
<dbReference type="EMBL" id="CADEPM010000002">
    <property type="protein sequence ID" value="CAB3399201.1"/>
    <property type="molecule type" value="Genomic_DNA"/>
</dbReference>
<organism evidence="1 2">
    <name type="scientific">Caenorhabditis bovis</name>
    <dbReference type="NCBI Taxonomy" id="2654633"/>
    <lineage>
        <taxon>Eukaryota</taxon>
        <taxon>Metazoa</taxon>
        <taxon>Ecdysozoa</taxon>
        <taxon>Nematoda</taxon>
        <taxon>Chromadorea</taxon>
        <taxon>Rhabditida</taxon>
        <taxon>Rhabditina</taxon>
        <taxon>Rhabditomorpha</taxon>
        <taxon>Rhabditoidea</taxon>
        <taxon>Rhabditidae</taxon>
        <taxon>Peloderinae</taxon>
        <taxon>Caenorhabditis</taxon>
    </lineage>
</organism>
<sequence>MAFILSVPSCYITRYFLNYYPEEQCVAIDMPNFLDDKEPIITEHKESKTRNQEILYSPFMKTNLKRAEHVIDIPKECQKCEHIENVALKVQRDSGDFYCRGVHF</sequence>
<dbReference type="Proteomes" id="UP000494206">
    <property type="component" value="Unassembled WGS sequence"/>
</dbReference>
<gene>
    <name evidence="1" type="ORF">CBOVIS_LOCUS2363</name>
</gene>
<accession>A0A8S1EGV3</accession>
<comment type="caution">
    <text evidence="1">The sequence shown here is derived from an EMBL/GenBank/DDBJ whole genome shotgun (WGS) entry which is preliminary data.</text>
</comment>
<evidence type="ECO:0000313" key="2">
    <source>
        <dbReference type="Proteomes" id="UP000494206"/>
    </source>
</evidence>